<feature type="transmembrane region" description="Helical" evidence="5">
    <location>
        <begin position="108"/>
        <end position="124"/>
    </location>
</feature>
<name>A0ABT6M0M9_9ACTN</name>
<keyword evidence="3 5" id="KW-1133">Transmembrane helix</keyword>
<gene>
    <name evidence="6" type="ORF">M2283_008961</name>
</gene>
<protein>
    <submittedName>
        <fullName evidence="6">Oxidoreductase</fullName>
    </submittedName>
</protein>
<comment type="subcellular location">
    <subcellularLocation>
        <location evidence="1">Membrane</location>
        <topology evidence="1">Multi-pass membrane protein</topology>
    </subcellularLocation>
</comment>
<keyword evidence="4 5" id="KW-0472">Membrane</keyword>
<evidence type="ECO:0000256" key="2">
    <source>
        <dbReference type="ARBA" id="ARBA00022692"/>
    </source>
</evidence>
<evidence type="ECO:0000256" key="3">
    <source>
        <dbReference type="ARBA" id="ARBA00022989"/>
    </source>
</evidence>
<proteinExistence type="predicted"/>
<comment type="caution">
    <text evidence="6">The sequence shown here is derived from an EMBL/GenBank/DDBJ whole genome shotgun (WGS) entry which is preliminary data.</text>
</comment>
<evidence type="ECO:0000313" key="6">
    <source>
        <dbReference type="EMBL" id="MDH6221614.1"/>
    </source>
</evidence>
<evidence type="ECO:0000313" key="7">
    <source>
        <dbReference type="Proteomes" id="UP001160499"/>
    </source>
</evidence>
<evidence type="ECO:0000256" key="4">
    <source>
        <dbReference type="ARBA" id="ARBA00023136"/>
    </source>
</evidence>
<dbReference type="Pfam" id="PF13564">
    <property type="entry name" value="DoxX_2"/>
    <property type="match status" value="1"/>
</dbReference>
<evidence type="ECO:0000256" key="5">
    <source>
        <dbReference type="SAM" id="Phobius"/>
    </source>
</evidence>
<keyword evidence="2 5" id="KW-0812">Transmembrane</keyword>
<dbReference type="EMBL" id="JARXVH010000024">
    <property type="protein sequence ID" value="MDH6221614.1"/>
    <property type="molecule type" value="Genomic_DNA"/>
</dbReference>
<accession>A0ABT6M0M9</accession>
<dbReference type="InterPro" id="IPR032808">
    <property type="entry name" value="DoxX"/>
</dbReference>
<organism evidence="6 7">
    <name type="scientific">Streptomyces pseudovenezuelae</name>
    <dbReference type="NCBI Taxonomy" id="67350"/>
    <lineage>
        <taxon>Bacteria</taxon>
        <taxon>Bacillati</taxon>
        <taxon>Actinomycetota</taxon>
        <taxon>Actinomycetes</taxon>
        <taxon>Kitasatosporales</taxon>
        <taxon>Streptomycetaceae</taxon>
        <taxon>Streptomyces</taxon>
        <taxon>Streptomyces aurantiacus group</taxon>
    </lineage>
</organism>
<evidence type="ECO:0000256" key="1">
    <source>
        <dbReference type="ARBA" id="ARBA00004141"/>
    </source>
</evidence>
<dbReference type="RefSeq" id="WP_280882320.1">
    <property type="nucleotide sequence ID" value="NZ_JARXVH010000024.1"/>
</dbReference>
<feature type="transmembrane region" description="Helical" evidence="5">
    <location>
        <begin position="21"/>
        <end position="39"/>
    </location>
</feature>
<keyword evidence="7" id="KW-1185">Reference proteome</keyword>
<dbReference type="Proteomes" id="UP001160499">
    <property type="component" value="Unassembled WGS sequence"/>
</dbReference>
<reference evidence="6 7" key="1">
    <citation type="submission" date="2023-04" db="EMBL/GenBank/DDBJ databases">
        <title>Forest soil microbial communities from Buena Vista Peninsula, Colon Province, Panama.</title>
        <authorList>
            <person name="Bouskill N."/>
        </authorList>
    </citation>
    <scope>NUCLEOTIDE SEQUENCE [LARGE SCALE GENOMIC DNA]</scope>
    <source>
        <strain evidence="6 7">GGS1</strain>
    </source>
</reference>
<sequence length="144" mass="15062">MDQPTTTTGNGIRANGGNISLWILQIVLGGLFIINFGPGKLLGSEQSVELFADIGAGQWLRYVTGTLEVAGGLGLLIPRLSGLAALGLTGVMGGAALTDMVIVDESPIAPLILLIAAAVIAWFRRDRSLAVLQQLRARRSPARS</sequence>